<keyword evidence="3" id="KW-1185">Reference proteome</keyword>
<dbReference type="GO" id="GO:0020037">
    <property type="term" value="F:heme binding"/>
    <property type="evidence" value="ECO:0007669"/>
    <property type="project" value="InterPro"/>
</dbReference>
<dbReference type="GO" id="GO:0016705">
    <property type="term" value="F:oxidoreductase activity, acting on paired donors, with incorporation or reduction of molecular oxygen"/>
    <property type="evidence" value="ECO:0007669"/>
    <property type="project" value="InterPro"/>
</dbReference>
<reference evidence="2" key="1">
    <citation type="submission" date="2021-06" db="EMBL/GenBank/DDBJ databases">
        <authorList>
            <person name="Kallberg Y."/>
            <person name="Tangrot J."/>
            <person name="Rosling A."/>
        </authorList>
    </citation>
    <scope>NUCLEOTIDE SEQUENCE</scope>
    <source>
        <strain evidence="2">AZ414A</strain>
    </source>
</reference>
<dbReference type="AlphaFoldDB" id="A0A9N9BDN3"/>
<evidence type="ECO:0000313" key="3">
    <source>
        <dbReference type="Proteomes" id="UP000789706"/>
    </source>
</evidence>
<comment type="caution">
    <text evidence="2">The sequence shown here is derived from an EMBL/GenBank/DDBJ whole genome shotgun (WGS) entry which is preliminary data.</text>
</comment>
<sequence length="185" mass="21982">MYFSFETIPTFVWVFIATFVIYWIKDPRLSNNEPPMVPYKIPIIGPTLDYLFNAETGNEISHEVYKSDAFSMYSALDIVEYLLNNPEYKTKVITDDNLNKIRDFLFILFVVFTHTTSFHFTCALYERLELWDDIYEEQVRIDKECNGELISQHINKMVKLDSFLRESLRTFDSLPLPTDVWNHIH</sequence>
<dbReference type="GO" id="GO:0004497">
    <property type="term" value="F:monooxygenase activity"/>
    <property type="evidence" value="ECO:0007669"/>
    <property type="project" value="InterPro"/>
</dbReference>
<name>A0A9N9BDN3_9GLOM</name>
<evidence type="ECO:0000313" key="2">
    <source>
        <dbReference type="EMBL" id="CAG8564716.1"/>
    </source>
</evidence>
<organism evidence="2 3">
    <name type="scientific">Diversispora eburnea</name>
    <dbReference type="NCBI Taxonomy" id="1213867"/>
    <lineage>
        <taxon>Eukaryota</taxon>
        <taxon>Fungi</taxon>
        <taxon>Fungi incertae sedis</taxon>
        <taxon>Mucoromycota</taxon>
        <taxon>Glomeromycotina</taxon>
        <taxon>Glomeromycetes</taxon>
        <taxon>Diversisporales</taxon>
        <taxon>Diversisporaceae</taxon>
        <taxon>Diversispora</taxon>
    </lineage>
</organism>
<keyword evidence="1" id="KW-0812">Transmembrane</keyword>
<evidence type="ECO:0000256" key="1">
    <source>
        <dbReference type="SAM" id="Phobius"/>
    </source>
</evidence>
<dbReference type="Proteomes" id="UP000789706">
    <property type="component" value="Unassembled WGS sequence"/>
</dbReference>
<dbReference type="OrthoDB" id="1844152at2759"/>
<proteinExistence type="predicted"/>
<keyword evidence="1" id="KW-1133">Transmembrane helix</keyword>
<keyword evidence="1" id="KW-0472">Membrane</keyword>
<dbReference type="Gene3D" id="1.10.630.10">
    <property type="entry name" value="Cytochrome P450"/>
    <property type="match status" value="1"/>
</dbReference>
<gene>
    <name evidence="2" type="ORF">DEBURN_LOCUS7767</name>
</gene>
<dbReference type="GO" id="GO:0005506">
    <property type="term" value="F:iron ion binding"/>
    <property type="evidence" value="ECO:0007669"/>
    <property type="project" value="InterPro"/>
</dbReference>
<protein>
    <submittedName>
        <fullName evidence="2">6620_t:CDS:1</fullName>
    </submittedName>
</protein>
<accession>A0A9N9BDN3</accession>
<dbReference type="EMBL" id="CAJVPK010001004">
    <property type="protein sequence ID" value="CAG8564716.1"/>
    <property type="molecule type" value="Genomic_DNA"/>
</dbReference>
<dbReference type="SUPFAM" id="SSF48264">
    <property type="entry name" value="Cytochrome P450"/>
    <property type="match status" value="1"/>
</dbReference>
<dbReference type="InterPro" id="IPR036396">
    <property type="entry name" value="Cyt_P450_sf"/>
</dbReference>
<feature type="transmembrane region" description="Helical" evidence="1">
    <location>
        <begin position="7"/>
        <end position="24"/>
    </location>
</feature>